<dbReference type="EMBL" id="BPWL01000001">
    <property type="protein sequence ID" value="GJJ06299.1"/>
    <property type="molecule type" value="Genomic_DNA"/>
</dbReference>
<dbReference type="Proteomes" id="UP001050691">
    <property type="component" value="Unassembled WGS sequence"/>
</dbReference>
<evidence type="ECO:0000313" key="2">
    <source>
        <dbReference type="EMBL" id="GJJ06299.1"/>
    </source>
</evidence>
<protein>
    <submittedName>
        <fullName evidence="2">Uncharacterized protein</fullName>
    </submittedName>
</protein>
<keyword evidence="3" id="KW-1185">Reference proteome</keyword>
<evidence type="ECO:0000313" key="3">
    <source>
        <dbReference type="Proteomes" id="UP001050691"/>
    </source>
</evidence>
<feature type="transmembrane region" description="Helical" evidence="1">
    <location>
        <begin position="20"/>
        <end position="44"/>
    </location>
</feature>
<sequence>MLLAVYLTVLSLYRTTTLFIRTIVFFVKWGGLIAVMAAAIGYFSKDSLSNKPRRHRMSKPRIWDTFSEHQRWRNEEARPKDITDIFYEIIGQVADTTHQLVDQGWRQALSQFVLQAATKDTQDNHKKTSKTVKGKAKIR</sequence>
<keyword evidence="1" id="KW-0812">Transmembrane</keyword>
<proteinExistence type="predicted"/>
<evidence type="ECO:0000256" key="1">
    <source>
        <dbReference type="SAM" id="Phobius"/>
    </source>
</evidence>
<reference evidence="2" key="1">
    <citation type="submission" date="2021-10" db="EMBL/GenBank/DDBJ databases">
        <title>De novo Genome Assembly of Clathrus columnatus (Basidiomycota, Fungi) Using Illumina and Nanopore Sequence Data.</title>
        <authorList>
            <person name="Ogiso-Tanaka E."/>
            <person name="Itagaki H."/>
            <person name="Hosoya T."/>
            <person name="Hosaka K."/>
        </authorList>
    </citation>
    <scope>NUCLEOTIDE SEQUENCE</scope>
    <source>
        <strain evidence="2">MO-923</strain>
    </source>
</reference>
<keyword evidence="1" id="KW-1133">Transmembrane helix</keyword>
<comment type="caution">
    <text evidence="2">The sequence shown here is derived from an EMBL/GenBank/DDBJ whole genome shotgun (WGS) entry which is preliminary data.</text>
</comment>
<gene>
    <name evidence="2" type="ORF">Clacol_000490</name>
</gene>
<dbReference type="AlphaFoldDB" id="A0AAV4ZWP0"/>
<name>A0AAV4ZWP0_9AGAM</name>
<accession>A0AAV4ZWP0</accession>
<keyword evidence="1" id="KW-0472">Membrane</keyword>
<organism evidence="2 3">
    <name type="scientific">Clathrus columnatus</name>
    <dbReference type="NCBI Taxonomy" id="1419009"/>
    <lineage>
        <taxon>Eukaryota</taxon>
        <taxon>Fungi</taxon>
        <taxon>Dikarya</taxon>
        <taxon>Basidiomycota</taxon>
        <taxon>Agaricomycotina</taxon>
        <taxon>Agaricomycetes</taxon>
        <taxon>Phallomycetidae</taxon>
        <taxon>Phallales</taxon>
        <taxon>Clathraceae</taxon>
        <taxon>Clathrus</taxon>
    </lineage>
</organism>